<dbReference type="EMBL" id="CP013909">
    <property type="protein sequence ID" value="ALW87024.1"/>
    <property type="molecule type" value="Genomic_DNA"/>
</dbReference>
<dbReference type="AlphaFoldDB" id="A0A0U4AU92"/>
<name>A0A0U4AU92_9BACT</name>
<feature type="domain" description="Secretion system C-terminal sorting" evidence="1">
    <location>
        <begin position="804"/>
        <end position="878"/>
    </location>
</feature>
<dbReference type="Gene3D" id="2.60.40.2700">
    <property type="match status" value="1"/>
</dbReference>
<organism evidence="2 3">
    <name type="scientific">Hymenobacter sedentarius</name>
    <dbReference type="NCBI Taxonomy" id="1411621"/>
    <lineage>
        <taxon>Bacteria</taxon>
        <taxon>Pseudomonadati</taxon>
        <taxon>Bacteroidota</taxon>
        <taxon>Cytophagia</taxon>
        <taxon>Cytophagales</taxon>
        <taxon>Hymenobacteraceae</taxon>
        <taxon>Hymenobacter</taxon>
    </lineage>
</organism>
<keyword evidence="3" id="KW-1185">Reference proteome</keyword>
<dbReference type="InterPro" id="IPR026444">
    <property type="entry name" value="Secre_tail"/>
</dbReference>
<reference evidence="2 3" key="1">
    <citation type="submission" date="2015-12" db="EMBL/GenBank/DDBJ databases">
        <authorList>
            <person name="Shamseldin A."/>
            <person name="Moawad H."/>
            <person name="Abd El-Rahim W.M."/>
            <person name="Sadowsky M.J."/>
        </authorList>
    </citation>
    <scope>NUCLEOTIDE SEQUENCE [LARGE SCALE GENOMIC DNA]</scope>
    <source>
        <strain evidence="2 3">DG5B</strain>
    </source>
</reference>
<dbReference type="Proteomes" id="UP000059542">
    <property type="component" value="Chromosome"/>
</dbReference>
<dbReference type="Gene3D" id="2.60.40.4070">
    <property type="match status" value="1"/>
</dbReference>
<accession>A0A0U4AU92</accession>
<dbReference type="OrthoDB" id="868923at2"/>
<evidence type="ECO:0000313" key="3">
    <source>
        <dbReference type="Proteomes" id="UP000059542"/>
    </source>
</evidence>
<gene>
    <name evidence="2" type="ORF">AUC43_19250</name>
</gene>
<dbReference type="RefSeq" id="WP_068197606.1">
    <property type="nucleotide sequence ID" value="NZ_CP013909.1"/>
</dbReference>
<dbReference type="KEGG" id="hyg:AUC43_19250"/>
<sequence>MLAWLLLLSTGSMAQKTSTSSGSSFSQYANEPGKEQWIAGALIPNNSQYYEGTSTLQRLVLVNIPANPAPPLGKDGTYHEMTLKVLATKAGVNAYDFVTGFDQAIKDYTNITGTIQIKSGFDPTSSAQRLALVTGASIPNPATVDMITRLFQSTSTAVAAAPAAGTYATKIATAVNGYDADSYPGFGGVKRGVQLYAEPNNPISGAKLDFLGYDAPDQFGDSYGLYKLSWTSASANLLVLAGGHLANSDNSSPYTSLWLGPNAGASNISGGPYHFKLNQLDGASLGNQDNQIQSGSITVFVAPCTLNDYTAACVGDILTYTGSSAAINPTRTWSITGDGEFVSSSASNATVITPGNVATVYVRAKSGPTGTYQVKVVTTATNFAPSTCTDDVTVNNVTAGAIAGGGTLCTPFNPDAFTSTTAGSGGGTISYKWQSSTTSATATDFADISGATSATYDAPAVTATTWFRRVATSTLNGVTCSDNSNVLTVTPNAITPGAIAGGGTLCTPFNPDAFTSTTAGSGGGTISYKWQSSTTSATATDFADISGATSATYDAPAVTATTWFRRVATSTLNNVACSDNSNVLAVTVNDVTAGVIAGSATGCSPVDATAFTVTTAATGSGTLSYKWQSSTTSATATDFADISGATSATYDPGALTATTWFKRIATSTLNGVTCSATSNVLTVTVNAVPYRPVVTVQEALICTGTNTAPTITVKCSIEGTYHLTQGTTTRDITNPLSNAGNDLVITNIAVGVGGFSLTVTNANGCLSGATTCASTNTCAAQVYMVSSPSLPVGVLAKNIQTEAYPNPTGRDATINFSVPKSGRVVVEVYNAIGAHVVTLFDGEVKAGENQSVTLKGASLQSGTYTYRVIANGSTKSNRISLIK</sequence>
<evidence type="ECO:0000313" key="2">
    <source>
        <dbReference type="EMBL" id="ALW87024.1"/>
    </source>
</evidence>
<dbReference type="Pfam" id="PF18962">
    <property type="entry name" value="Por_Secre_tail"/>
    <property type="match status" value="1"/>
</dbReference>
<evidence type="ECO:0000259" key="1">
    <source>
        <dbReference type="Pfam" id="PF18962"/>
    </source>
</evidence>
<protein>
    <recommendedName>
        <fullName evidence="1">Secretion system C-terminal sorting domain-containing protein</fullName>
    </recommendedName>
</protein>
<dbReference type="STRING" id="1411621.AUC43_19250"/>
<dbReference type="NCBIfam" id="TIGR04183">
    <property type="entry name" value="Por_Secre_tail"/>
    <property type="match status" value="1"/>
</dbReference>
<proteinExistence type="predicted"/>